<accession>A0A067ME97</accession>
<dbReference type="InterPro" id="IPR013657">
    <property type="entry name" value="SCL35B1-4/HUT1"/>
</dbReference>
<dbReference type="FunCoup" id="A0A067ME97">
    <property type="interactions" value="398"/>
</dbReference>
<evidence type="ECO:0000256" key="10">
    <source>
        <dbReference type="SAM" id="MobiDB-lite"/>
    </source>
</evidence>
<keyword evidence="13" id="KW-1185">Reference proteome</keyword>
<feature type="region of interest" description="Disordered" evidence="10">
    <location>
        <begin position="88"/>
        <end position="107"/>
    </location>
</feature>
<evidence type="ECO:0000256" key="3">
    <source>
        <dbReference type="ARBA" id="ARBA00022448"/>
    </source>
</evidence>
<evidence type="ECO:0000256" key="7">
    <source>
        <dbReference type="ARBA" id="ARBA00022989"/>
    </source>
</evidence>
<dbReference type="PANTHER" id="PTHR10778:SF10">
    <property type="entry name" value="SOLUTE CARRIER FAMILY 35 MEMBER B1"/>
    <property type="match status" value="1"/>
</dbReference>
<evidence type="ECO:0000256" key="6">
    <source>
        <dbReference type="ARBA" id="ARBA00022824"/>
    </source>
</evidence>
<feature type="transmembrane region" description="Helical" evidence="11">
    <location>
        <begin position="45"/>
        <end position="66"/>
    </location>
</feature>
<comment type="subcellular location">
    <subcellularLocation>
        <location evidence="1">Endoplasmic reticulum membrane</location>
        <topology evidence="1">Multi-pass membrane protein</topology>
    </subcellularLocation>
</comment>
<dbReference type="AlphaFoldDB" id="A0A067ME97"/>
<evidence type="ECO:0000313" key="12">
    <source>
        <dbReference type="EMBL" id="KDQ09891.1"/>
    </source>
</evidence>
<gene>
    <name evidence="12" type="ORF">BOTBODRAFT_58416</name>
</gene>
<feature type="transmembrane region" description="Helical" evidence="11">
    <location>
        <begin position="119"/>
        <end position="140"/>
    </location>
</feature>
<evidence type="ECO:0000256" key="11">
    <source>
        <dbReference type="SAM" id="Phobius"/>
    </source>
</evidence>
<dbReference type="SUPFAM" id="SSF103481">
    <property type="entry name" value="Multidrug resistance efflux transporter EmrE"/>
    <property type="match status" value="1"/>
</dbReference>
<sequence>MAILRLGLCVAGVYSMFLIWAIAQERLSVPFASTTSSKPEKFKHVLFMNTCQSLAGAFSSLIYLFIRRQKGQSIAETFGVGSQSVKAPANGNGSTNGTANGNGKPHAPRASARTILLQYFQCALLVTSASPFGFAALSHISYPTMVLGKSCKLVPVMIMNVLLYRRRFAPHKYLVVSLVTLGITMFMYFGDSAHGKGASSNASSSVWGLTLLVINLAIDGAINSTQDEIFTRYRVTGQQMMFWINAFSTIVTTVLLFLPLPYIPVLHPSADRLPEMYSTLQYIRTHPSVKVPLGQFALTGSLGQLFIFETLQHFGSLTLVTVTLTRKLFTMILSVVVYNHTLTLGQWSGAAVVFLGIAIEAWVKRKDVHAKRVVQEKEKAKIKDL</sequence>
<evidence type="ECO:0000256" key="1">
    <source>
        <dbReference type="ARBA" id="ARBA00004477"/>
    </source>
</evidence>
<dbReference type="GO" id="GO:0005460">
    <property type="term" value="F:UDP-glucose transmembrane transporter activity"/>
    <property type="evidence" value="ECO:0007669"/>
    <property type="project" value="TreeGrafter"/>
</dbReference>
<evidence type="ECO:0000256" key="2">
    <source>
        <dbReference type="ARBA" id="ARBA00010694"/>
    </source>
</evidence>
<dbReference type="PANTHER" id="PTHR10778">
    <property type="entry name" value="SOLUTE CARRIER FAMILY 35 MEMBER B"/>
    <property type="match status" value="1"/>
</dbReference>
<dbReference type="GO" id="GO:0005789">
    <property type="term" value="C:endoplasmic reticulum membrane"/>
    <property type="evidence" value="ECO:0007669"/>
    <property type="project" value="UniProtKB-SubCell"/>
</dbReference>
<dbReference type="HOGENOM" id="CLU_036019_0_0_1"/>
<protein>
    <recommendedName>
        <fullName evidence="9">UDP-galactose transporter homolog 1</fullName>
    </recommendedName>
</protein>
<evidence type="ECO:0000256" key="9">
    <source>
        <dbReference type="ARBA" id="ARBA00041103"/>
    </source>
</evidence>
<dbReference type="GO" id="GO:0005459">
    <property type="term" value="F:UDP-galactose transmembrane transporter activity"/>
    <property type="evidence" value="ECO:0007669"/>
    <property type="project" value="TreeGrafter"/>
</dbReference>
<evidence type="ECO:0000313" key="13">
    <source>
        <dbReference type="Proteomes" id="UP000027195"/>
    </source>
</evidence>
<keyword evidence="6" id="KW-0256">Endoplasmic reticulum</keyword>
<feature type="transmembrane region" description="Helical" evidence="11">
    <location>
        <begin position="173"/>
        <end position="190"/>
    </location>
</feature>
<evidence type="ECO:0000256" key="8">
    <source>
        <dbReference type="ARBA" id="ARBA00023136"/>
    </source>
</evidence>
<keyword evidence="7 11" id="KW-1133">Transmembrane helix</keyword>
<dbReference type="Proteomes" id="UP000027195">
    <property type="component" value="Unassembled WGS sequence"/>
</dbReference>
<feature type="compositionally biased region" description="Low complexity" evidence="10">
    <location>
        <begin position="89"/>
        <end position="103"/>
    </location>
</feature>
<feature type="transmembrane region" description="Helical" evidence="11">
    <location>
        <begin position="344"/>
        <end position="363"/>
    </location>
</feature>
<name>A0A067ME97_BOTB1</name>
<feature type="transmembrane region" description="Helical" evidence="11">
    <location>
        <begin position="146"/>
        <end position="164"/>
    </location>
</feature>
<dbReference type="InterPro" id="IPR037185">
    <property type="entry name" value="EmrE-like"/>
</dbReference>
<feature type="transmembrane region" description="Helical" evidence="11">
    <location>
        <begin position="242"/>
        <end position="263"/>
    </location>
</feature>
<dbReference type="InParanoid" id="A0A067ME97"/>
<keyword evidence="8 11" id="KW-0472">Membrane</keyword>
<dbReference type="OrthoDB" id="1601at2759"/>
<proteinExistence type="inferred from homology"/>
<keyword evidence="4" id="KW-0762">Sugar transport</keyword>
<dbReference type="STRING" id="930990.A0A067ME97"/>
<dbReference type="Pfam" id="PF08449">
    <property type="entry name" value="UAA"/>
    <property type="match status" value="1"/>
</dbReference>
<feature type="transmembrane region" description="Helical" evidence="11">
    <location>
        <begin position="202"/>
        <end position="222"/>
    </location>
</feature>
<keyword evidence="3" id="KW-0813">Transport</keyword>
<dbReference type="GO" id="GO:0000139">
    <property type="term" value="C:Golgi membrane"/>
    <property type="evidence" value="ECO:0007669"/>
    <property type="project" value="TreeGrafter"/>
</dbReference>
<organism evidence="12 13">
    <name type="scientific">Botryobasidium botryosum (strain FD-172 SS1)</name>
    <dbReference type="NCBI Taxonomy" id="930990"/>
    <lineage>
        <taxon>Eukaryota</taxon>
        <taxon>Fungi</taxon>
        <taxon>Dikarya</taxon>
        <taxon>Basidiomycota</taxon>
        <taxon>Agaricomycotina</taxon>
        <taxon>Agaricomycetes</taxon>
        <taxon>Cantharellales</taxon>
        <taxon>Botryobasidiaceae</taxon>
        <taxon>Botryobasidium</taxon>
    </lineage>
</organism>
<evidence type="ECO:0000256" key="5">
    <source>
        <dbReference type="ARBA" id="ARBA00022692"/>
    </source>
</evidence>
<comment type="similarity">
    <text evidence="2">Belongs to the nucleotide-sugar transporter family. SLC35B subfamily.</text>
</comment>
<dbReference type="EMBL" id="KL198073">
    <property type="protein sequence ID" value="KDQ09891.1"/>
    <property type="molecule type" value="Genomic_DNA"/>
</dbReference>
<reference evidence="13" key="1">
    <citation type="journal article" date="2014" name="Proc. Natl. Acad. Sci. U.S.A.">
        <title>Extensive sampling of basidiomycete genomes demonstrates inadequacy of the white-rot/brown-rot paradigm for wood decay fungi.</title>
        <authorList>
            <person name="Riley R."/>
            <person name="Salamov A.A."/>
            <person name="Brown D.W."/>
            <person name="Nagy L.G."/>
            <person name="Floudas D."/>
            <person name="Held B.W."/>
            <person name="Levasseur A."/>
            <person name="Lombard V."/>
            <person name="Morin E."/>
            <person name="Otillar R."/>
            <person name="Lindquist E.A."/>
            <person name="Sun H."/>
            <person name="LaButti K.M."/>
            <person name="Schmutz J."/>
            <person name="Jabbour D."/>
            <person name="Luo H."/>
            <person name="Baker S.E."/>
            <person name="Pisabarro A.G."/>
            <person name="Walton J.D."/>
            <person name="Blanchette R.A."/>
            <person name="Henrissat B."/>
            <person name="Martin F."/>
            <person name="Cullen D."/>
            <person name="Hibbett D.S."/>
            <person name="Grigoriev I.V."/>
        </authorList>
    </citation>
    <scope>NUCLEOTIDE SEQUENCE [LARGE SCALE GENOMIC DNA]</scope>
    <source>
        <strain evidence="13">FD-172 SS1</strain>
    </source>
</reference>
<keyword evidence="5 11" id="KW-0812">Transmembrane</keyword>
<evidence type="ECO:0000256" key="4">
    <source>
        <dbReference type="ARBA" id="ARBA00022597"/>
    </source>
</evidence>